<dbReference type="Pfam" id="PF03466">
    <property type="entry name" value="LysR_substrate"/>
    <property type="match status" value="1"/>
</dbReference>
<sequence length="297" mass="33452">MHLLDDMALFVEVVKAKSFTKAAENLDMPKSTLSVRINKLEEGIGLRLLNRTTRKVDVTEAGRLYFEKAAKIIEEANLAHVQLTEMLENPEGVLRVSAPVDFAYHFIAPLLNEFSKRYPRIQLDFDVNPRKVDLISEPYDLAIRAGELQDSTLVARRLVTLSSGIYASPDYLMRHGEPQTLDELVQHRCLCLKITNNDLRLLKGKEEKTITVQASHFANSMGMLLHLAEYGLGITLLPNLMAKSDMNAGRLMRLFPEWQAPEQNIYAVTATRLLPRKTQVFIDFLKEKLGGSDGSVG</sequence>
<dbReference type="GO" id="GO:0043565">
    <property type="term" value="F:sequence-specific DNA binding"/>
    <property type="evidence" value="ECO:0007669"/>
    <property type="project" value="TreeGrafter"/>
</dbReference>
<dbReference type="Proteomes" id="UP001214976">
    <property type="component" value="Unassembled WGS sequence"/>
</dbReference>
<dbReference type="RefSeq" id="WP_317477560.1">
    <property type="nucleotide sequence ID" value="NZ_JARQTU010000001.1"/>
</dbReference>
<dbReference type="InterPro" id="IPR000847">
    <property type="entry name" value="LysR_HTH_N"/>
</dbReference>
<proteinExistence type="inferred from homology"/>
<protein>
    <submittedName>
        <fullName evidence="6">LysR family transcriptional regulator</fullName>
    </submittedName>
</protein>
<dbReference type="Pfam" id="PF00126">
    <property type="entry name" value="HTH_1"/>
    <property type="match status" value="1"/>
</dbReference>
<dbReference type="Gene3D" id="3.40.190.290">
    <property type="match status" value="1"/>
</dbReference>
<dbReference type="EMBL" id="JARQTW010000013">
    <property type="protein sequence ID" value="MDG2950576.1"/>
    <property type="molecule type" value="Genomic_DNA"/>
</dbReference>
<name>A0AAW6QCX3_9PAST</name>
<accession>A0AAW6QCX3</accession>
<dbReference type="SUPFAM" id="SSF46785">
    <property type="entry name" value="Winged helix' DNA-binding domain"/>
    <property type="match status" value="1"/>
</dbReference>
<feature type="domain" description="HTH lysR-type" evidence="5">
    <location>
        <begin position="1"/>
        <end position="59"/>
    </location>
</feature>
<keyword evidence="4" id="KW-0804">Transcription</keyword>
<organism evidence="6 7">
    <name type="scientific">Exercitatus varius</name>
    <dbReference type="NCBI Taxonomy" id="67857"/>
    <lineage>
        <taxon>Bacteria</taxon>
        <taxon>Pseudomonadati</taxon>
        <taxon>Pseudomonadota</taxon>
        <taxon>Gammaproteobacteria</taxon>
        <taxon>Pasteurellales</taxon>
        <taxon>Pasteurellaceae</taxon>
        <taxon>Exercitatus</taxon>
    </lineage>
</organism>
<comment type="similarity">
    <text evidence="1">Belongs to the LysR transcriptional regulatory family.</text>
</comment>
<dbReference type="PANTHER" id="PTHR30537">
    <property type="entry name" value="HTH-TYPE TRANSCRIPTIONAL REGULATOR"/>
    <property type="match status" value="1"/>
</dbReference>
<dbReference type="GO" id="GO:0003700">
    <property type="term" value="F:DNA-binding transcription factor activity"/>
    <property type="evidence" value="ECO:0007669"/>
    <property type="project" value="InterPro"/>
</dbReference>
<dbReference type="InterPro" id="IPR058163">
    <property type="entry name" value="LysR-type_TF_proteobact-type"/>
</dbReference>
<evidence type="ECO:0000313" key="7">
    <source>
        <dbReference type="Proteomes" id="UP001214976"/>
    </source>
</evidence>
<dbReference type="PROSITE" id="PS50931">
    <property type="entry name" value="HTH_LYSR"/>
    <property type="match status" value="1"/>
</dbReference>
<evidence type="ECO:0000256" key="2">
    <source>
        <dbReference type="ARBA" id="ARBA00023015"/>
    </source>
</evidence>
<evidence type="ECO:0000256" key="4">
    <source>
        <dbReference type="ARBA" id="ARBA00023163"/>
    </source>
</evidence>
<dbReference type="PANTHER" id="PTHR30537:SF5">
    <property type="entry name" value="HTH-TYPE TRANSCRIPTIONAL ACTIVATOR TTDR-RELATED"/>
    <property type="match status" value="1"/>
</dbReference>
<dbReference type="InterPro" id="IPR005119">
    <property type="entry name" value="LysR_subst-bd"/>
</dbReference>
<dbReference type="InterPro" id="IPR036388">
    <property type="entry name" value="WH-like_DNA-bd_sf"/>
</dbReference>
<keyword evidence="2" id="KW-0805">Transcription regulation</keyword>
<gene>
    <name evidence="6" type="ORF">P7M15_08615</name>
</gene>
<evidence type="ECO:0000256" key="1">
    <source>
        <dbReference type="ARBA" id="ARBA00009437"/>
    </source>
</evidence>
<dbReference type="CDD" id="cd08422">
    <property type="entry name" value="PBP2_CrgA_like"/>
    <property type="match status" value="1"/>
</dbReference>
<evidence type="ECO:0000256" key="3">
    <source>
        <dbReference type="ARBA" id="ARBA00023125"/>
    </source>
</evidence>
<dbReference type="FunFam" id="1.10.10.10:FF:000001">
    <property type="entry name" value="LysR family transcriptional regulator"/>
    <property type="match status" value="1"/>
</dbReference>
<dbReference type="AlphaFoldDB" id="A0AAW6QCX3"/>
<dbReference type="InterPro" id="IPR036390">
    <property type="entry name" value="WH_DNA-bd_sf"/>
</dbReference>
<reference evidence="6" key="1">
    <citation type="submission" date="2023-03" db="EMBL/GenBank/DDBJ databases">
        <title>Classification of Bisgaard taxon 6 and taxon 10 as Exercitatus varius gen. nov., spec. nov.</title>
        <authorList>
            <person name="Christensen H."/>
        </authorList>
    </citation>
    <scope>NUCLEOTIDE SEQUENCE</scope>
    <source>
        <strain evidence="6">86116</strain>
    </source>
</reference>
<dbReference type="GO" id="GO:0006351">
    <property type="term" value="P:DNA-templated transcription"/>
    <property type="evidence" value="ECO:0007669"/>
    <property type="project" value="TreeGrafter"/>
</dbReference>
<comment type="caution">
    <text evidence="6">The sequence shown here is derived from an EMBL/GenBank/DDBJ whole genome shotgun (WGS) entry which is preliminary data.</text>
</comment>
<evidence type="ECO:0000259" key="5">
    <source>
        <dbReference type="PROSITE" id="PS50931"/>
    </source>
</evidence>
<keyword evidence="3" id="KW-0238">DNA-binding</keyword>
<dbReference type="SUPFAM" id="SSF53850">
    <property type="entry name" value="Periplasmic binding protein-like II"/>
    <property type="match status" value="1"/>
</dbReference>
<evidence type="ECO:0000313" key="6">
    <source>
        <dbReference type="EMBL" id="MDG2950576.1"/>
    </source>
</evidence>
<dbReference type="Gene3D" id="1.10.10.10">
    <property type="entry name" value="Winged helix-like DNA-binding domain superfamily/Winged helix DNA-binding domain"/>
    <property type="match status" value="1"/>
</dbReference>